<name>A0ABU5MTG2_9BACT</name>
<comment type="caution">
    <text evidence="2">The sequence shown here is derived from an EMBL/GenBank/DDBJ whole genome shotgun (WGS) entry which is preliminary data.</text>
</comment>
<dbReference type="Proteomes" id="UP001290861">
    <property type="component" value="Unassembled WGS sequence"/>
</dbReference>
<keyword evidence="3" id="KW-1185">Reference proteome</keyword>
<evidence type="ECO:0000313" key="3">
    <source>
        <dbReference type="Proteomes" id="UP001290861"/>
    </source>
</evidence>
<gene>
    <name evidence="2" type="ORF">P9H32_02095</name>
</gene>
<sequence>MNKNPRLPIWLSAFGFPGLGQFVQKRWFAGLLFSAGFMTGFIWILLLAIHNIIELYSMAFDEAMADPQPVPLSAFGQPLLLVGIIYLLSLFDVFLAQQHINTKQHEEEFLKTHDPADL</sequence>
<keyword evidence="1" id="KW-1133">Transmembrane helix</keyword>
<reference evidence="2 3" key="1">
    <citation type="journal article" date="2024" name="Appl. Environ. Microbiol.">
        <title>Pontiella agarivorans sp. nov., a novel marine anaerobic bacterium capable of degrading macroalgal polysaccharides and fixing nitrogen.</title>
        <authorList>
            <person name="Liu N."/>
            <person name="Kivenson V."/>
            <person name="Peng X."/>
            <person name="Cui Z."/>
            <person name="Lankiewicz T.S."/>
            <person name="Gosselin K.M."/>
            <person name="English C.J."/>
            <person name="Blair E.M."/>
            <person name="O'Malley M.A."/>
            <person name="Valentine D.L."/>
        </authorList>
    </citation>
    <scope>NUCLEOTIDE SEQUENCE [LARGE SCALE GENOMIC DNA]</scope>
    <source>
        <strain evidence="2 3">NLcol2</strain>
    </source>
</reference>
<keyword evidence="1" id="KW-0472">Membrane</keyword>
<feature type="transmembrane region" description="Helical" evidence="1">
    <location>
        <begin position="73"/>
        <end position="95"/>
    </location>
</feature>
<feature type="transmembrane region" description="Helical" evidence="1">
    <location>
        <begin position="27"/>
        <end position="53"/>
    </location>
</feature>
<accession>A0ABU5MTG2</accession>
<organism evidence="2 3">
    <name type="scientific">Pontiella agarivorans</name>
    <dbReference type="NCBI Taxonomy" id="3038953"/>
    <lineage>
        <taxon>Bacteria</taxon>
        <taxon>Pseudomonadati</taxon>
        <taxon>Kiritimatiellota</taxon>
        <taxon>Kiritimatiellia</taxon>
        <taxon>Kiritimatiellales</taxon>
        <taxon>Pontiellaceae</taxon>
        <taxon>Pontiella</taxon>
    </lineage>
</organism>
<evidence type="ECO:0000313" key="2">
    <source>
        <dbReference type="EMBL" id="MDZ8117403.1"/>
    </source>
</evidence>
<dbReference type="EMBL" id="JARVCO010000002">
    <property type="protein sequence ID" value="MDZ8117403.1"/>
    <property type="molecule type" value="Genomic_DNA"/>
</dbReference>
<proteinExistence type="predicted"/>
<evidence type="ECO:0008006" key="4">
    <source>
        <dbReference type="Google" id="ProtNLM"/>
    </source>
</evidence>
<dbReference type="RefSeq" id="WP_322607204.1">
    <property type="nucleotide sequence ID" value="NZ_JARVCO010000002.1"/>
</dbReference>
<evidence type="ECO:0000256" key="1">
    <source>
        <dbReference type="SAM" id="Phobius"/>
    </source>
</evidence>
<protein>
    <recommendedName>
        <fullName evidence="4">DUF5683 domain-containing protein</fullName>
    </recommendedName>
</protein>
<keyword evidence="1" id="KW-0812">Transmembrane</keyword>